<dbReference type="OrthoDB" id="9791807at2"/>
<feature type="transmembrane region" description="Helical" evidence="6">
    <location>
        <begin position="65"/>
        <end position="86"/>
    </location>
</feature>
<keyword evidence="8" id="KW-1185">Reference proteome</keyword>
<dbReference type="Proteomes" id="UP000016562">
    <property type="component" value="Unassembled WGS sequence"/>
</dbReference>
<dbReference type="PANTHER" id="PTHR30028">
    <property type="entry name" value="UPF0014 INNER MEMBRANE PROTEIN YBBM-RELATED"/>
    <property type="match status" value="1"/>
</dbReference>
<accession>U3B3R6</accession>
<evidence type="ECO:0000313" key="7">
    <source>
        <dbReference type="EMBL" id="GAD80102.1"/>
    </source>
</evidence>
<evidence type="ECO:0000256" key="5">
    <source>
        <dbReference type="ARBA" id="ARBA00023136"/>
    </source>
</evidence>
<keyword evidence="5 6" id="KW-0472">Membrane</keyword>
<dbReference type="InterPro" id="IPR005226">
    <property type="entry name" value="UPF0014_fam"/>
</dbReference>
<proteinExistence type="inferred from homology"/>
<organism evidence="7 8">
    <name type="scientific">Vibrio ezurae NBRC 102218</name>
    <dbReference type="NCBI Taxonomy" id="1219080"/>
    <lineage>
        <taxon>Bacteria</taxon>
        <taxon>Pseudomonadati</taxon>
        <taxon>Pseudomonadota</taxon>
        <taxon>Gammaproteobacteria</taxon>
        <taxon>Vibrionales</taxon>
        <taxon>Vibrionaceae</taxon>
        <taxon>Vibrio</taxon>
    </lineage>
</organism>
<name>U3B3R6_9VIBR</name>
<feature type="transmembrane region" description="Helical" evidence="6">
    <location>
        <begin position="93"/>
        <end position="115"/>
    </location>
</feature>
<reference evidence="7 8" key="1">
    <citation type="submission" date="2013-09" db="EMBL/GenBank/DDBJ databases">
        <title>Whole genome shotgun sequence of Vibrio ezurae NBRC 102218.</title>
        <authorList>
            <person name="Yoshida I."/>
            <person name="Hosoyama A."/>
            <person name="Numata M."/>
            <person name="Hashimoto M."/>
            <person name="Hosoyama Y."/>
            <person name="Tsuchikane K."/>
            <person name="Noguchi M."/>
            <person name="Hirakata S."/>
            <person name="Ichikawa N."/>
            <person name="Ohji S."/>
            <person name="Yamazoe A."/>
            <person name="Fujita N."/>
        </authorList>
    </citation>
    <scope>NUCLEOTIDE SEQUENCE [LARGE SCALE GENOMIC DNA]</scope>
    <source>
        <strain evidence="7 8">NBRC 102218</strain>
    </source>
</reference>
<feature type="transmembrane region" description="Helical" evidence="6">
    <location>
        <begin position="127"/>
        <end position="147"/>
    </location>
</feature>
<dbReference type="Pfam" id="PF03649">
    <property type="entry name" value="UPF0014"/>
    <property type="match status" value="1"/>
</dbReference>
<feature type="transmembrane region" description="Helical" evidence="6">
    <location>
        <begin position="186"/>
        <end position="210"/>
    </location>
</feature>
<dbReference type="PANTHER" id="PTHR30028:SF0">
    <property type="entry name" value="PROTEIN ALUMINUM SENSITIVE 3"/>
    <property type="match status" value="1"/>
</dbReference>
<feature type="transmembrane region" description="Helical" evidence="6">
    <location>
        <begin position="222"/>
        <end position="242"/>
    </location>
</feature>
<keyword evidence="4 6" id="KW-1133">Transmembrane helix</keyword>
<comment type="subcellular location">
    <subcellularLocation>
        <location evidence="1">Membrane</location>
        <topology evidence="1">Multi-pass membrane protein</topology>
    </subcellularLocation>
</comment>
<evidence type="ECO:0000256" key="2">
    <source>
        <dbReference type="ARBA" id="ARBA00005268"/>
    </source>
</evidence>
<evidence type="ECO:0000256" key="4">
    <source>
        <dbReference type="ARBA" id="ARBA00022989"/>
    </source>
</evidence>
<evidence type="ECO:0000256" key="6">
    <source>
        <dbReference type="SAM" id="Phobius"/>
    </source>
</evidence>
<feature type="transmembrane region" description="Helical" evidence="6">
    <location>
        <begin position="37"/>
        <end position="59"/>
    </location>
</feature>
<evidence type="ECO:0000313" key="8">
    <source>
        <dbReference type="Proteomes" id="UP000016562"/>
    </source>
</evidence>
<feature type="transmembrane region" description="Helical" evidence="6">
    <location>
        <begin position="7"/>
        <end position="25"/>
    </location>
</feature>
<protein>
    <recommendedName>
        <fullName evidence="9">ABC transporter permease protein</fullName>
    </recommendedName>
</protein>
<sequence length="261" mass="28582">MQSSYDISWWSLSAFSLLLFIPLAINKVYRLELGREMLVSVVRMAIQLILVGIYLELLFSIDSLWINLAWIAVMLGVGASTIVGKAKLPHKPLFFPVLGGLVFGLAPVLVLLFWMVVQPEPIHSAQYVIPLAGMLLGNSLSGNIVALQNLYSAFEDRREEYEVAIALGAPAEYATLPFVRMAMQKAFAPILASMAASGLVTLPGMMTGQILGGASPILAIKYQILILIAIFVMMTISVTLTLKFSLRRSINTQGRVLIKLK</sequence>
<comment type="caution">
    <text evidence="7">The sequence shown here is derived from an EMBL/GenBank/DDBJ whole genome shotgun (WGS) entry which is preliminary data.</text>
</comment>
<evidence type="ECO:0008006" key="9">
    <source>
        <dbReference type="Google" id="ProtNLM"/>
    </source>
</evidence>
<dbReference type="AlphaFoldDB" id="U3B3R6"/>
<keyword evidence="3 6" id="KW-0812">Transmembrane</keyword>
<comment type="similarity">
    <text evidence="2">Belongs to the UPF0014 family.</text>
</comment>
<evidence type="ECO:0000256" key="3">
    <source>
        <dbReference type="ARBA" id="ARBA00022692"/>
    </source>
</evidence>
<dbReference type="eggNOG" id="COG0390">
    <property type="taxonomic scope" value="Bacteria"/>
</dbReference>
<dbReference type="RefSeq" id="WP_021713810.1">
    <property type="nucleotide sequence ID" value="NZ_BATM01000024.1"/>
</dbReference>
<evidence type="ECO:0000256" key="1">
    <source>
        <dbReference type="ARBA" id="ARBA00004141"/>
    </source>
</evidence>
<dbReference type="GO" id="GO:0005886">
    <property type="term" value="C:plasma membrane"/>
    <property type="evidence" value="ECO:0007669"/>
    <property type="project" value="TreeGrafter"/>
</dbReference>
<dbReference type="EMBL" id="BATM01000024">
    <property type="protein sequence ID" value="GAD80102.1"/>
    <property type="molecule type" value="Genomic_DNA"/>
</dbReference>
<gene>
    <name evidence="7" type="ORF">VEZ01S_24_00070</name>
</gene>